<comment type="function">
    <text evidence="2">Catalyzes a salvage reaction resulting in the formation of AMP, that is energically less costly than de novo synthesis.</text>
</comment>
<protein>
    <recommendedName>
        <fullName evidence="8">Adenine phosphoribosyltransferase</fullName>
        <ecNumber evidence="7">2.4.2.7</ecNumber>
    </recommendedName>
</protein>
<dbReference type="EC" id="2.4.2.7" evidence="7"/>
<accession>A0A7N4V5U7</accession>
<comment type="subunit">
    <text evidence="6">Homodimer.</text>
</comment>
<dbReference type="GO" id="GO:0006166">
    <property type="term" value="P:purine ribonucleoside salvage"/>
    <property type="evidence" value="ECO:0007669"/>
    <property type="project" value="UniProtKB-KW"/>
</dbReference>
<evidence type="ECO:0000256" key="4">
    <source>
        <dbReference type="ARBA" id="ARBA00004659"/>
    </source>
</evidence>
<comment type="subcellular location">
    <subcellularLocation>
        <location evidence="3">Cytoplasm</location>
    </subcellularLocation>
</comment>
<feature type="domain" description="Phosphoribosyltransferase" evidence="16">
    <location>
        <begin position="102"/>
        <end position="222"/>
    </location>
</feature>
<evidence type="ECO:0000313" key="17">
    <source>
        <dbReference type="Ensembl" id="ENSSHAP00000040847.1"/>
    </source>
</evidence>
<dbReference type="GeneTree" id="ENSGT00390000017259"/>
<evidence type="ECO:0000256" key="14">
    <source>
        <dbReference type="ARBA" id="ARBA00022990"/>
    </source>
</evidence>
<dbReference type="GO" id="GO:0016208">
    <property type="term" value="F:AMP binding"/>
    <property type="evidence" value="ECO:0007669"/>
    <property type="project" value="TreeGrafter"/>
</dbReference>
<evidence type="ECO:0000256" key="5">
    <source>
        <dbReference type="ARBA" id="ARBA00008391"/>
    </source>
</evidence>
<reference evidence="17 18" key="1">
    <citation type="journal article" date="2011" name="Proc. Natl. Acad. Sci. U.S.A.">
        <title>Genetic diversity and population structure of the endangered marsupial Sarcophilus harrisii (Tasmanian devil).</title>
        <authorList>
            <person name="Miller W."/>
            <person name="Hayes V.M."/>
            <person name="Ratan A."/>
            <person name="Petersen D.C."/>
            <person name="Wittekindt N.E."/>
            <person name="Miller J."/>
            <person name="Walenz B."/>
            <person name="Knight J."/>
            <person name="Qi J."/>
            <person name="Zhao F."/>
            <person name="Wang Q."/>
            <person name="Bedoya-Reina O.C."/>
            <person name="Katiyar N."/>
            <person name="Tomsho L.P."/>
            <person name="Kasson L.M."/>
            <person name="Hardie R.A."/>
            <person name="Woodbridge P."/>
            <person name="Tindall E.A."/>
            <person name="Bertelsen M.F."/>
            <person name="Dixon D."/>
            <person name="Pyecroft S."/>
            <person name="Helgen K.M."/>
            <person name="Lesk A.M."/>
            <person name="Pringle T.H."/>
            <person name="Patterson N."/>
            <person name="Zhang Y."/>
            <person name="Kreiss A."/>
            <person name="Woods G.M."/>
            <person name="Jones M.E."/>
            <person name="Schuster S.C."/>
        </authorList>
    </citation>
    <scope>NUCLEOTIDE SEQUENCE [LARGE SCALE GENOMIC DNA]</scope>
</reference>
<dbReference type="InterPro" id="IPR029057">
    <property type="entry name" value="PRTase-like"/>
</dbReference>
<dbReference type="PANTHER" id="PTHR32315">
    <property type="entry name" value="ADENINE PHOSPHORIBOSYLTRANSFERASE"/>
    <property type="match status" value="1"/>
</dbReference>
<evidence type="ECO:0000259" key="16">
    <source>
        <dbReference type="Pfam" id="PF00156"/>
    </source>
</evidence>
<comment type="catalytic activity">
    <reaction evidence="1">
        <text>AMP + diphosphate = 5-phospho-alpha-D-ribose 1-diphosphate + adenine</text>
        <dbReference type="Rhea" id="RHEA:16609"/>
        <dbReference type="ChEBI" id="CHEBI:16708"/>
        <dbReference type="ChEBI" id="CHEBI:33019"/>
        <dbReference type="ChEBI" id="CHEBI:58017"/>
        <dbReference type="ChEBI" id="CHEBI:456215"/>
        <dbReference type="EC" id="2.4.2.7"/>
    </reaction>
</comment>
<evidence type="ECO:0000256" key="2">
    <source>
        <dbReference type="ARBA" id="ARBA00003968"/>
    </source>
</evidence>
<keyword evidence="12" id="KW-0808">Transferase</keyword>
<dbReference type="GO" id="GO:0003999">
    <property type="term" value="F:adenine phosphoribosyltransferase activity"/>
    <property type="evidence" value="ECO:0007669"/>
    <property type="project" value="UniProtKB-EC"/>
</dbReference>
<dbReference type="Pfam" id="PF00156">
    <property type="entry name" value="Pribosyltran"/>
    <property type="match status" value="1"/>
</dbReference>
<dbReference type="SUPFAM" id="SSF53271">
    <property type="entry name" value="PRTase-like"/>
    <property type="match status" value="1"/>
</dbReference>
<dbReference type="HAMAP" id="MF_00004">
    <property type="entry name" value="Aden_phosphoribosyltr"/>
    <property type="match status" value="1"/>
</dbReference>
<dbReference type="CDD" id="cd06223">
    <property type="entry name" value="PRTases_typeI"/>
    <property type="match status" value="1"/>
</dbReference>
<evidence type="ECO:0000256" key="12">
    <source>
        <dbReference type="ARBA" id="ARBA00022679"/>
    </source>
</evidence>
<dbReference type="NCBIfam" id="NF002634">
    <property type="entry name" value="PRK02304.1-3"/>
    <property type="match status" value="1"/>
</dbReference>
<dbReference type="Proteomes" id="UP000007648">
    <property type="component" value="Unassembled WGS sequence"/>
</dbReference>
<proteinExistence type="inferred from homology"/>
<evidence type="ECO:0000256" key="11">
    <source>
        <dbReference type="ARBA" id="ARBA00022676"/>
    </source>
</evidence>
<evidence type="ECO:0000256" key="3">
    <source>
        <dbReference type="ARBA" id="ARBA00004496"/>
    </source>
</evidence>
<keyword evidence="10" id="KW-0597">Phosphoprotein</keyword>
<dbReference type="InterPro" id="IPR000836">
    <property type="entry name" value="PRTase_dom"/>
</dbReference>
<evidence type="ECO:0000256" key="1">
    <source>
        <dbReference type="ARBA" id="ARBA00000868"/>
    </source>
</evidence>
<dbReference type="AlphaFoldDB" id="A0A7N4V5U7"/>
<dbReference type="Ensembl" id="ENSSHAT00000052602.1">
    <property type="protein sequence ID" value="ENSSHAP00000040847.1"/>
    <property type="gene ID" value="ENSSHAG00000022499.1"/>
</dbReference>
<dbReference type="GO" id="GO:0002055">
    <property type="term" value="F:adenine binding"/>
    <property type="evidence" value="ECO:0007669"/>
    <property type="project" value="TreeGrafter"/>
</dbReference>
<sequence length="250" mass="26793">MRLFLWLDPPILQLGSRGLAGGARRRPAPHPGQVRAPASPGAVLGERGVASLLSPPPPAPAQSAPPRGAGMAESQLQLVARRVRSFPDFPKPGILFRDISPLLKDPDAFKASIELLADHLRESHETKIDYIAGLDARGFLFGPPLAQKLGIGFVPIRKRGKLPGPTVSTSYSLEYGQAELEVQEDAIEPGQKVVIVDDLLATGGTMSAACKLLQSLKADVLEGLTLLELTSLKGREKLAPMPFFSLLQYN</sequence>
<evidence type="ECO:0000256" key="10">
    <source>
        <dbReference type="ARBA" id="ARBA00022553"/>
    </source>
</evidence>
<comment type="similarity">
    <text evidence="5">Belongs to the purine/pyrimidine phosphoribosyltransferase family.</text>
</comment>
<dbReference type="UniPathway" id="UPA00588">
    <property type="reaction ID" value="UER00646"/>
</dbReference>
<keyword evidence="18" id="KW-1185">Reference proteome</keyword>
<dbReference type="GO" id="GO:0005737">
    <property type="term" value="C:cytoplasm"/>
    <property type="evidence" value="ECO:0007669"/>
    <property type="project" value="UniProtKB-SubCell"/>
</dbReference>
<evidence type="ECO:0000256" key="15">
    <source>
        <dbReference type="SAM" id="MobiDB-lite"/>
    </source>
</evidence>
<gene>
    <name evidence="17" type="primary">APRT</name>
</gene>
<feature type="region of interest" description="Disordered" evidence="15">
    <location>
        <begin position="18"/>
        <end position="71"/>
    </location>
</feature>
<dbReference type="PANTHER" id="PTHR32315:SF3">
    <property type="entry name" value="ADENINE PHOSPHORIBOSYLTRANSFERASE"/>
    <property type="match status" value="1"/>
</dbReference>
<name>A0A7N4V5U7_SARHA</name>
<evidence type="ECO:0000256" key="7">
    <source>
        <dbReference type="ARBA" id="ARBA00011893"/>
    </source>
</evidence>
<evidence type="ECO:0000256" key="8">
    <source>
        <dbReference type="ARBA" id="ARBA00017366"/>
    </source>
</evidence>
<dbReference type="GO" id="GO:0044209">
    <property type="term" value="P:AMP salvage"/>
    <property type="evidence" value="ECO:0007669"/>
    <property type="project" value="UniProtKB-UniPathway"/>
</dbReference>
<dbReference type="Gene3D" id="3.40.50.2020">
    <property type="match status" value="1"/>
</dbReference>
<dbReference type="NCBIfam" id="TIGR01090">
    <property type="entry name" value="apt"/>
    <property type="match status" value="1"/>
</dbReference>
<dbReference type="InterPro" id="IPR050054">
    <property type="entry name" value="UPRTase/APRTase"/>
</dbReference>
<organism evidence="17 18">
    <name type="scientific">Sarcophilus harrisii</name>
    <name type="common">Tasmanian devil</name>
    <name type="synonym">Sarcophilus laniarius</name>
    <dbReference type="NCBI Taxonomy" id="9305"/>
    <lineage>
        <taxon>Eukaryota</taxon>
        <taxon>Metazoa</taxon>
        <taxon>Chordata</taxon>
        <taxon>Craniata</taxon>
        <taxon>Vertebrata</taxon>
        <taxon>Euteleostomi</taxon>
        <taxon>Mammalia</taxon>
        <taxon>Metatheria</taxon>
        <taxon>Dasyuromorphia</taxon>
        <taxon>Dasyuridae</taxon>
        <taxon>Sarcophilus</taxon>
    </lineage>
</organism>
<evidence type="ECO:0000256" key="13">
    <source>
        <dbReference type="ARBA" id="ARBA00022726"/>
    </source>
</evidence>
<reference evidence="17" key="2">
    <citation type="submission" date="2025-08" db="UniProtKB">
        <authorList>
            <consortium name="Ensembl"/>
        </authorList>
    </citation>
    <scope>IDENTIFICATION</scope>
</reference>
<dbReference type="GO" id="GO:0006168">
    <property type="term" value="P:adenine salvage"/>
    <property type="evidence" value="ECO:0007669"/>
    <property type="project" value="InterPro"/>
</dbReference>
<dbReference type="InterPro" id="IPR005764">
    <property type="entry name" value="Ade_phspho_trans"/>
</dbReference>
<evidence type="ECO:0000256" key="9">
    <source>
        <dbReference type="ARBA" id="ARBA00022490"/>
    </source>
</evidence>
<dbReference type="NCBIfam" id="NF002636">
    <property type="entry name" value="PRK02304.1-5"/>
    <property type="match status" value="1"/>
</dbReference>
<reference evidence="17" key="3">
    <citation type="submission" date="2025-09" db="UniProtKB">
        <authorList>
            <consortium name="Ensembl"/>
        </authorList>
    </citation>
    <scope>IDENTIFICATION</scope>
</reference>
<keyword evidence="11" id="KW-0328">Glycosyltransferase</keyword>
<keyword evidence="9" id="KW-0963">Cytoplasm</keyword>
<dbReference type="FunFam" id="3.40.50.2020:FF:000123">
    <property type="entry name" value="Adenine phosphoribosyltransferase"/>
    <property type="match status" value="1"/>
</dbReference>
<keyword evidence="13" id="KW-0660">Purine salvage</keyword>
<evidence type="ECO:0000313" key="18">
    <source>
        <dbReference type="Proteomes" id="UP000007648"/>
    </source>
</evidence>
<evidence type="ECO:0000256" key="6">
    <source>
        <dbReference type="ARBA" id="ARBA00011738"/>
    </source>
</evidence>
<comment type="pathway">
    <text evidence="4">Purine metabolism; AMP biosynthesis via salvage pathway; AMP from adenine: step 1/1.</text>
</comment>
<keyword evidence="14" id="KW-0007">Acetylation</keyword>